<organism evidence="6 7">
    <name type="scientific">Phyllobacterium bourgognense</name>
    <dbReference type="NCBI Taxonomy" id="314236"/>
    <lineage>
        <taxon>Bacteria</taxon>
        <taxon>Pseudomonadati</taxon>
        <taxon>Pseudomonadota</taxon>
        <taxon>Alphaproteobacteria</taxon>
        <taxon>Hyphomicrobiales</taxon>
        <taxon>Phyllobacteriaceae</taxon>
        <taxon>Phyllobacterium</taxon>
    </lineage>
</organism>
<dbReference type="PANTHER" id="PTHR30146:SF95">
    <property type="entry name" value="RIBOSE OPERON REPRESSOR"/>
    <property type="match status" value="1"/>
</dbReference>
<dbReference type="Gene3D" id="3.40.50.2300">
    <property type="match status" value="2"/>
</dbReference>
<keyword evidence="3" id="KW-0238">DNA-binding</keyword>
<dbReference type="Gene3D" id="1.10.260.40">
    <property type="entry name" value="lambda repressor-like DNA-binding domains"/>
    <property type="match status" value="1"/>
</dbReference>
<keyword evidence="1" id="KW-0678">Repressor</keyword>
<dbReference type="InterPro" id="IPR000843">
    <property type="entry name" value="HTH_LacI"/>
</dbReference>
<name>A0A368ZBQ1_9HYPH</name>
<protein>
    <submittedName>
        <fullName evidence="6">LacI family transcriptional regulator</fullName>
    </submittedName>
</protein>
<comment type="caution">
    <text evidence="6">The sequence shown here is derived from an EMBL/GenBank/DDBJ whole genome shotgun (WGS) entry which is preliminary data.</text>
</comment>
<evidence type="ECO:0000256" key="2">
    <source>
        <dbReference type="ARBA" id="ARBA00023015"/>
    </source>
</evidence>
<dbReference type="CDD" id="cd06278">
    <property type="entry name" value="PBP1_LacI-like"/>
    <property type="match status" value="1"/>
</dbReference>
<dbReference type="AlphaFoldDB" id="A0A368ZBQ1"/>
<gene>
    <name evidence="6" type="ORF">C7476_101673</name>
</gene>
<dbReference type="SUPFAM" id="SSF47413">
    <property type="entry name" value="lambda repressor-like DNA-binding domains"/>
    <property type="match status" value="1"/>
</dbReference>
<keyword evidence="7" id="KW-1185">Reference proteome</keyword>
<dbReference type="EMBL" id="QPJM01000001">
    <property type="protein sequence ID" value="RCW87904.1"/>
    <property type="molecule type" value="Genomic_DNA"/>
</dbReference>
<evidence type="ECO:0000256" key="4">
    <source>
        <dbReference type="ARBA" id="ARBA00023163"/>
    </source>
</evidence>
<dbReference type="Pfam" id="PF00356">
    <property type="entry name" value="LacI"/>
    <property type="match status" value="1"/>
</dbReference>
<accession>A0A368ZBQ1</accession>
<evidence type="ECO:0000313" key="6">
    <source>
        <dbReference type="EMBL" id="RCW87904.1"/>
    </source>
</evidence>
<proteinExistence type="predicted"/>
<evidence type="ECO:0000256" key="3">
    <source>
        <dbReference type="ARBA" id="ARBA00023125"/>
    </source>
</evidence>
<reference evidence="6 7" key="1">
    <citation type="submission" date="2018-07" db="EMBL/GenBank/DDBJ databases">
        <title>Genomic Encyclopedia of Type Strains, Phase III (KMG-III): the genomes of soil and plant-associated and newly described type strains.</title>
        <authorList>
            <person name="Whitman W."/>
        </authorList>
    </citation>
    <scope>NUCLEOTIDE SEQUENCE [LARGE SCALE GENOMIC DNA]</scope>
    <source>
        <strain evidence="6 7">31-25a</strain>
    </source>
</reference>
<dbReference type="InterPro" id="IPR010982">
    <property type="entry name" value="Lambda_DNA-bd_dom_sf"/>
</dbReference>
<dbReference type="PROSITE" id="PS50932">
    <property type="entry name" value="HTH_LACI_2"/>
    <property type="match status" value="1"/>
</dbReference>
<dbReference type="SMART" id="SM00354">
    <property type="entry name" value="HTH_LACI"/>
    <property type="match status" value="1"/>
</dbReference>
<dbReference type="Proteomes" id="UP000253324">
    <property type="component" value="Unassembled WGS sequence"/>
</dbReference>
<feature type="domain" description="HTH lacI-type" evidence="5">
    <location>
        <begin position="51"/>
        <end position="105"/>
    </location>
</feature>
<dbReference type="SUPFAM" id="SSF53822">
    <property type="entry name" value="Periplasmic binding protein-like I"/>
    <property type="match status" value="1"/>
</dbReference>
<dbReference type="Pfam" id="PF13377">
    <property type="entry name" value="Peripla_BP_3"/>
    <property type="match status" value="1"/>
</dbReference>
<evidence type="ECO:0000259" key="5">
    <source>
        <dbReference type="PROSITE" id="PS50932"/>
    </source>
</evidence>
<dbReference type="InterPro" id="IPR028082">
    <property type="entry name" value="Peripla_BP_I"/>
</dbReference>
<dbReference type="GO" id="GO:0000976">
    <property type="term" value="F:transcription cis-regulatory region binding"/>
    <property type="evidence" value="ECO:0007669"/>
    <property type="project" value="TreeGrafter"/>
</dbReference>
<evidence type="ECO:0000256" key="1">
    <source>
        <dbReference type="ARBA" id="ARBA00022491"/>
    </source>
</evidence>
<sequence length="382" mass="42112">MCKSFTRRVFLSSGLLRSFNKISGLVVAVARKRVQDAVNNYGFMQLNKSFVSADDVAKRAGVSRSAVSRTFTPGASVSEETRQRVMEAAQALGYHVNQLARGLMRSESGIVCLVVSELDTPYRARLVRALTHELQKAGKISMLINTDRSDRSVDAALRQTLNYRADASILLSGLPDKAITRLCLDSGQRIVLINRDDDIDGPFRINLDDGQAARVAVNAFVRAGCRHLAFANSEVGTPSLMARERGFVAAAAEFGLEVTVTRHGNTVYDSGRTIAQTLFTGRKPPDAVFCVNDLMAFGLMDGARHDFGLRIPEDLCVVGFDDIEQSAWTSYALTTFSQPVDEIVKSSVAWLQREPDNDEIRSVNLHAPLIWRKSIRNKTPWA</sequence>
<dbReference type="CDD" id="cd01392">
    <property type="entry name" value="HTH_LacI"/>
    <property type="match status" value="1"/>
</dbReference>
<dbReference type="InterPro" id="IPR046335">
    <property type="entry name" value="LacI/GalR-like_sensor"/>
</dbReference>
<dbReference type="PANTHER" id="PTHR30146">
    <property type="entry name" value="LACI-RELATED TRANSCRIPTIONAL REPRESSOR"/>
    <property type="match status" value="1"/>
</dbReference>
<dbReference type="GO" id="GO:0003700">
    <property type="term" value="F:DNA-binding transcription factor activity"/>
    <property type="evidence" value="ECO:0007669"/>
    <property type="project" value="TreeGrafter"/>
</dbReference>
<evidence type="ECO:0000313" key="7">
    <source>
        <dbReference type="Proteomes" id="UP000253324"/>
    </source>
</evidence>
<keyword evidence="2" id="KW-0805">Transcription regulation</keyword>
<keyword evidence="4" id="KW-0804">Transcription</keyword>